<dbReference type="EMBL" id="BMUU01000015">
    <property type="protein sequence ID" value="GGY61509.1"/>
    <property type="molecule type" value="Genomic_DNA"/>
</dbReference>
<gene>
    <name evidence="1" type="ORF">GCM10010326_65400</name>
</gene>
<keyword evidence="2" id="KW-1185">Reference proteome</keyword>
<dbReference type="Proteomes" id="UP000600946">
    <property type="component" value="Unassembled WGS sequence"/>
</dbReference>
<comment type="caution">
    <text evidence="1">The sequence shown here is derived from an EMBL/GenBank/DDBJ whole genome shotgun (WGS) entry which is preliminary data.</text>
</comment>
<sequence>MAKDISEGNYKDALATGVGMAAGAAAEAGCGAVATAFSAPTAGVGGLAVGATCFGIGYGAGELGEKAASSVLN</sequence>
<proteinExistence type="predicted"/>
<reference evidence="2" key="1">
    <citation type="journal article" date="2019" name="Int. J. Syst. Evol. Microbiol.">
        <title>The Global Catalogue of Microorganisms (GCM) 10K type strain sequencing project: providing services to taxonomists for standard genome sequencing and annotation.</title>
        <authorList>
            <consortium name="The Broad Institute Genomics Platform"/>
            <consortium name="The Broad Institute Genome Sequencing Center for Infectious Disease"/>
            <person name="Wu L."/>
            <person name="Ma J."/>
        </authorList>
    </citation>
    <scope>NUCLEOTIDE SEQUENCE [LARGE SCALE GENOMIC DNA]</scope>
    <source>
        <strain evidence="2">JCM 4594</strain>
    </source>
</reference>
<name>A0ABQ3AN45_9ACTN</name>
<evidence type="ECO:0000313" key="1">
    <source>
        <dbReference type="EMBL" id="GGY61509.1"/>
    </source>
</evidence>
<protein>
    <recommendedName>
        <fullName evidence="3">Bacteriocin</fullName>
    </recommendedName>
</protein>
<evidence type="ECO:0000313" key="2">
    <source>
        <dbReference type="Proteomes" id="UP000600946"/>
    </source>
</evidence>
<accession>A0ABQ3AN45</accession>
<evidence type="ECO:0008006" key="3">
    <source>
        <dbReference type="Google" id="ProtNLM"/>
    </source>
</evidence>
<organism evidence="1 2">
    <name type="scientific">Streptomyces xanthochromogenes</name>
    <dbReference type="NCBI Taxonomy" id="67384"/>
    <lineage>
        <taxon>Bacteria</taxon>
        <taxon>Bacillati</taxon>
        <taxon>Actinomycetota</taxon>
        <taxon>Actinomycetes</taxon>
        <taxon>Kitasatosporales</taxon>
        <taxon>Streptomycetaceae</taxon>
        <taxon>Streptomyces</taxon>
    </lineage>
</organism>